<feature type="non-terminal residue" evidence="1">
    <location>
        <position position="64"/>
    </location>
</feature>
<sequence length="64" mass="7175">MYLLLFLISFLNPSYCLDWTCDKIDKDSYDVCTKSGDCVALDDCDCYVGTSGTIKPFIGEENCI</sequence>
<proteinExistence type="predicted"/>
<reference evidence="1" key="1">
    <citation type="journal article" date="2014" name="Front. Microbiol.">
        <title>High frequency of phylogenetically diverse reductive dehalogenase-homologous genes in deep subseafloor sedimentary metagenomes.</title>
        <authorList>
            <person name="Kawai M."/>
            <person name="Futagami T."/>
            <person name="Toyoda A."/>
            <person name="Takaki Y."/>
            <person name="Nishi S."/>
            <person name="Hori S."/>
            <person name="Arai W."/>
            <person name="Tsubouchi T."/>
            <person name="Morono Y."/>
            <person name="Uchiyama I."/>
            <person name="Ito T."/>
            <person name="Fujiyama A."/>
            <person name="Inagaki F."/>
            <person name="Takami H."/>
        </authorList>
    </citation>
    <scope>NUCLEOTIDE SEQUENCE</scope>
    <source>
        <strain evidence="1">Expedition CK06-06</strain>
    </source>
</reference>
<evidence type="ECO:0008006" key="2">
    <source>
        <dbReference type="Google" id="ProtNLM"/>
    </source>
</evidence>
<dbReference type="EMBL" id="BARU01045588">
    <property type="protein sequence ID" value="GAH94742.1"/>
    <property type="molecule type" value="Genomic_DNA"/>
</dbReference>
<name>X1JKY9_9ZZZZ</name>
<protein>
    <recommendedName>
        <fullName evidence="2">EB domain-containing protein</fullName>
    </recommendedName>
</protein>
<evidence type="ECO:0000313" key="1">
    <source>
        <dbReference type="EMBL" id="GAH94742.1"/>
    </source>
</evidence>
<organism evidence="1">
    <name type="scientific">marine sediment metagenome</name>
    <dbReference type="NCBI Taxonomy" id="412755"/>
    <lineage>
        <taxon>unclassified sequences</taxon>
        <taxon>metagenomes</taxon>
        <taxon>ecological metagenomes</taxon>
    </lineage>
</organism>
<gene>
    <name evidence="1" type="ORF">S03H2_69115</name>
</gene>
<comment type="caution">
    <text evidence="1">The sequence shown here is derived from an EMBL/GenBank/DDBJ whole genome shotgun (WGS) entry which is preliminary data.</text>
</comment>
<dbReference type="AlphaFoldDB" id="X1JKY9"/>
<accession>X1JKY9</accession>